<reference evidence="2 3" key="1">
    <citation type="submission" date="2016-10" db="EMBL/GenBank/DDBJ databases">
        <authorList>
            <person name="de Groot N.N."/>
        </authorList>
    </citation>
    <scope>NUCLEOTIDE SEQUENCE [LARGE SCALE GENOMIC DNA]</scope>
    <source>
        <strain evidence="2 3">CGMCC 4.1877</strain>
    </source>
</reference>
<gene>
    <name evidence="2" type="ORF">SAMN05216207_100178</name>
</gene>
<dbReference type="PANTHER" id="PTHR37309">
    <property type="entry name" value="SLR0284 PROTEIN"/>
    <property type="match status" value="1"/>
</dbReference>
<dbReference type="EMBL" id="FOUY01000001">
    <property type="protein sequence ID" value="SFM56128.1"/>
    <property type="molecule type" value="Genomic_DNA"/>
</dbReference>
<feature type="transmembrane region" description="Helical" evidence="1">
    <location>
        <begin position="105"/>
        <end position="127"/>
    </location>
</feature>
<keyword evidence="1" id="KW-0472">Membrane</keyword>
<evidence type="ECO:0000313" key="3">
    <source>
        <dbReference type="Proteomes" id="UP000199614"/>
    </source>
</evidence>
<dbReference type="RefSeq" id="WP_093335464.1">
    <property type="nucleotide sequence ID" value="NZ_FOUY01000001.1"/>
</dbReference>
<dbReference type="Proteomes" id="UP000199614">
    <property type="component" value="Unassembled WGS sequence"/>
</dbReference>
<feature type="transmembrane region" description="Helical" evidence="1">
    <location>
        <begin position="7"/>
        <end position="31"/>
    </location>
</feature>
<proteinExistence type="predicted"/>
<evidence type="ECO:0000313" key="2">
    <source>
        <dbReference type="EMBL" id="SFM56128.1"/>
    </source>
</evidence>
<feature type="transmembrane region" description="Helical" evidence="1">
    <location>
        <begin position="70"/>
        <end position="93"/>
    </location>
</feature>
<keyword evidence="1" id="KW-1133">Transmembrane helix</keyword>
<keyword evidence="3" id="KW-1185">Reference proteome</keyword>
<dbReference type="STRING" id="260086.SAMN05216207_100178"/>
<dbReference type="OrthoDB" id="9810847at2"/>
<name>A0A1I4RV58_PSUAM</name>
<keyword evidence="1" id="KW-0812">Transmembrane</keyword>
<feature type="transmembrane region" description="Helical" evidence="1">
    <location>
        <begin position="43"/>
        <end position="63"/>
    </location>
</feature>
<sequence>MGQAGPALAFVVRTVVVAASLWVATVLVSGIELGNGATSTRVLTLLAVALVFGVVNAIVKPVVALVGCPLYILTLGLFALVVNALMFMLTGWLSGVLNLPFAVDGFWSAFWGALVVGIVSFFLHLVIPDRYDGR</sequence>
<dbReference type="Pfam" id="PF04020">
    <property type="entry name" value="Phage_holin_4_2"/>
    <property type="match status" value="1"/>
</dbReference>
<protein>
    <submittedName>
        <fullName evidence="2">Putative membrane protein</fullName>
    </submittedName>
</protein>
<dbReference type="PANTHER" id="PTHR37309:SF1">
    <property type="entry name" value="SLR0284 PROTEIN"/>
    <property type="match status" value="1"/>
</dbReference>
<evidence type="ECO:0000256" key="1">
    <source>
        <dbReference type="SAM" id="Phobius"/>
    </source>
</evidence>
<accession>A0A1I4RV58</accession>
<organism evidence="2 3">
    <name type="scientific">Pseudonocardia ammonioxydans</name>
    <dbReference type="NCBI Taxonomy" id="260086"/>
    <lineage>
        <taxon>Bacteria</taxon>
        <taxon>Bacillati</taxon>
        <taxon>Actinomycetota</taxon>
        <taxon>Actinomycetes</taxon>
        <taxon>Pseudonocardiales</taxon>
        <taxon>Pseudonocardiaceae</taxon>
        <taxon>Pseudonocardia</taxon>
    </lineage>
</organism>
<dbReference type="InterPro" id="IPR007165">
    <property type="entry name" value="Phage_holin_4_2"/>
</dbReference>
<dbReference type="AlphaFoldDB" id="A0A1I4RV58"/>